<evidence type="ECO:0000256" key="7">
    <source>
        <dbReference type="ARBA" id="ARBA00022723"/>
    </source>
</evidence>
<dbReference type="STRING" id="269796.Rru_A1776"/>
<dbReference type="GO" id="GO:0046872">
    <property type="term" value="F:metal ion binding"/>
    <property type="evidence" value="ECO:0007669"/>
    <property type="project" value="UniProtKB-KW"/>
</dbReference>
<keyword evidence="10 13" id="KW-1133">Transmembrane helix</keyword>
<dbReference type="CDD" id="cd06158">
    <property type="entry name" value="S2P-M50_like_1"/>
    <property type="match status" value="1"/>
</dbReference>
<evidence type="ECO:0000256" key="3">
    <source>
        <dbReference type="ARBA" id="ARBA00007931"/>
    </source>
</evidence>
<dbReference type="PANTHER" id="PTHR35864:SF1">
    <property type="entry name" value="ZINC METALLOPROTEASE YWHC-RELATED"/>
    <property type="match status" value="1"/>
</dbReference>
<dbReference type="GO" id="GO:0005886">
    <property type="term" value="C:plasma membrane"/>
    <property type="evidence" value="ECO:0007669"/>
    <property type="project" value="UniProtKB-SubCell"/>
</dbReference>
<evidence type="ECO:0000256" key="10">
    <source>
        <dbReference type="ARBA" id="ARBA00022989"/>
    </source>
</evidence>
<name>Q2RTG9_RHORT</name>
<keyword evidence="4" id="KW-1003">Cell membrane</keyword>
<dbReference type="KEGG" id="rru:Rru_A1776"/>
<dbReference type="Pfam" id="PF02163">
    <property type="entry name" value="Peptidase_M50"/>
    <property type="match status" value="1"/>
</dbReference>
<dbReference type="EMBL" id="CP000230">
    <property type="protein sequence ID" value="ABC22576.1"/>
    <property type="molecule type" value="Genomic_DNA"/>
</dbReference>
<keyword evidence="5" id="KW-0645">Protease</keyword>
<feature type="transmembrane region" description="Helical" evidence="13">
    <location>
        <begin position="137"/>
        <end position="157"/>
    </location>
</feature>
<keyword evidence="12 13" id="KW-0472">Membrane</keyword>
<dbReference type="GO" id="GO:0008237">
    <property type="term" value="F:metallopeptidase activity"/>
    <property type="evidence" value="ECO:0007669"/>
    <property type="project" value="UniProtKB-KW"/>
</dbReference>
<comment type="subcellular location">
    <subcellularLocation>
        <location evidence="2">Cell membrane</location>
        <topology evidence="2">Multi-pass membrane protein</topology>
    </subcellularLocation>
</comment>
<dbReference type="InterPro" id="IPR044537">
    <property type="entry name" value="Rip2-like"/>
</dbReference>
<feature type="transmembrane region" description="Helical" evidence="13">
    <location>
        <begin position="178"/>
        <end position="195"/>
    </location>
</feature>
<evidence type="ECO:0000256" key="4">
    <source>
        <dbReference type="ARBA" id="ARBA00022475"/>
    </source>
</evidence>
<dbReference type="PANTHER" id="PTHR35864">
    <property type="entry name" value="ZINC METALLOPROTEASE MJ0611-RELATED"/>
    <property type="match status" value="1"/>
</dbReference>
<dbReference type="InterPro" id="IPR008915">
    <property type="entry name" value="Peptidase_M50"/>
</dbReference>
<gene>
    <name evidence="15" type="ordered locus">Rru_A1776</name>
</gene>
<reference evidence="15 16" key="1">
    <citation type="journal article" date="2011" name="Stand. Genomic Sci.">
        <title>Complete genome sequence of Rhodospirillum rubrum type strain (S1).</title>
        <authorList>
            <person name="Munk A.C."/>
            <person name="Copeland A."/>
            <person name="Lucas S."/>
            <person name="Lapidus A."/>
            <person name="Del Rio T.G."/>
            <person name="Barry K."/>
            <person name="Detter J.C."/>
            <person name="Hammon N."/>
            <person name="Israni S."/>
            <person name="Pitluck S."/>
            <person name="Brettin T."/>
            <person name="Bruce D."/>
            <person name="Han C."/>
            <person name="Tapia R."/>
            <person name="Gilna P."/>
            <person name="Schmutz J."/>
            <person name="Larimer F."/>
            <person name="Land M."/>
            <person name="Kyrpides N.C."/>
            <person name="Mavromatis K."/>
            <person name="Richardson P."/>
            <person name="Rohde M."/>
            <person name="Goker M."/>
            <person name="Klenk H.P."/>
            <person name="Zhang Y."/>
            <person name="Roberts G.P."/>
            <person name="Reslewic S."/>
            <person name="Schwartz D.C."/>
        </authorList>
    </citation>
    <scope>NUCLEOTIDE SEQUENCE [LARGE SCALE GENOMIC DNA]</scope>
    <source>
        <strain evidence="16">ATCC 11170 / ATH 1.1.1 / DSM 467 / LMG 4362 / NCIMB 8255 / S1</strain>
    </source>
</reference>
<sequence>MGDMIFGILTWLPGLILAITLHEAAHGYVASALGDQTARLLGRVTLNPIRHVDPFGTLVLPGLLFLVGAPFLFGWAKPVPVDYRNLRHPKRDMAWVALAGPGMNIFLAVVSAAALHGALLLPDPAADWLITTLQKSVLINCVLAVFNMIPVPPLDGGRVLVGILPMRAAVVVARMERVGMLALIGVIFLLPLALSQFGVDFDPFSRIIGPVVRALLGAVYTTAGIPLF</sequence>
<dbReference type="eggNOG" id="COG1994">
    <property type="taxonomic scope" value="Bacteria"/>
</dbReference>
<keyword evidence="16" id="KW-1185">Reference proteome</keyword>
<organism evidence="15 16">
    <name type="scientific">Rhodospirillum rubrum (strain ATCC 11170 / ATH 1.1.1 / DSM 467 / LMG 4362 / NCIMB 8255 / S1)</name>
    <dbReference type="NCBI Taxonomy" id="269796"/>
    <lineage>
        <taxon>Bacteria</taxon>
        <taxon>Pseudomonadati</taxon>
        <taxon>Pseudomonadota</taxon>
        <taxon>Alphaproteobacteria</taxon>
        <taxon>Rhodospirillales</taxon>
        <taxon>Rhodospirillaceae</taxon>
        <taxon>Rhodospirillum</taxon>
    </lineage>
</organism>
<protein>
    <submittedName>
        <fullName evidence="15">Peptidase M50</fullName>
    </submittedName>
</protein>
<dbReference type="RefSeq" id="WP_011389529.1">
    <property type="nucleotide sequence ID" value="NC_007643.1"/>
</dbReference>
<evidence type="ECO:0000256" key="13">
    <source>
        <dbReference type="SAM" id="Phobius"/>
    </source>
</evidence>
<evidence type="ECO:0000256" key="5">
    <source>
        <dbReference type="ARBA" id="ARBA00022670"/>
    </source>
</evidence>
<keyword evidence="6 13" id="KW-0812">Transmembrane</keyword>
<feature type="transmembrane region" description="Helical" evidence="13">
    <location>
        <begin position="95"/>
        <end position="117"/>
    </location>
</feature>
<accession>Q2RTG9</accession>
<evidence type="ECO:0000256" key="11">
    <source>
        <dbReference type="ARBA" id="ARBA00023049"/>
    </source>
</evidence>
<evidence type="ECO:0000256" key="6">
    <source>
        <dbReference type="ARBA" id="ARBA00022692"/>
    </source>
</evidence>
<evidence type="ECO:0000256" key="1">
    <source>
        <dbReference type="ARBA" id="ARBA00001947"/>
    </source>
</evidence>
<proteinExistence type="inferred from homology"/>
<dbReference type="PhylomeDB" id="Q2RTG9"/>
<dbReference type="GO" id="GO:0006508">
    <property type="term" value="P:proteolysis"/>
    <property type="evidence" value="ECO:0007669"/>
    <property type="project" value="UniProtKB-KW"/>
</dbReference>
<evidence type="ECO:0000256" key="12">
    <source>
        <dbReference type="ARBA" id="ARBA00023136"/>
    </source>
</evidence>
<dbReference type="EnsemblBacteria" id="ABC22576">
    <property type="protein sequence ID" value="ABC22576"/>
    <property type="gene ID" value="Rru_A1776"/>
</dbReference>
<keyword evidence="9" id="KW-0862">Zinc</keyword>
<keyword evidence="8" id="KW-0378">Hydrolase</keyword>
<comment type="cofactor">
    <cofactor evidence="1">
        <name>Zn(2+)</name>
        <dbReference type="ChEBI" id="CHEBI:29105"/>
    </cofactor>
</comment>
<feature type="transmembrane region" description="Helical" evidence="13">
    <location>
        <begin position="58"/>
        <end position="75"/>
    </location>
</feature>
<keyword evidence="11" id="KW-0482">Metalloprotease</keyword>
<feature type="domain" description="Peptidase M50" evidence="14">
    <location>
        <begin position="128"/>
        <end position="189"/>
    </location>
</feature>
<evidence type="ECO:0000256" key="8">
    <source>
        <dbReference type="ARBA" id="ARBA00022801"/>
    </source>
</evidence>
<evidence type="ECO:0000313" key="16">
    <source>
        <dbReference type="Proteomes" id="UP000001929"/>
    </source>
</evidence>
<evidence type="ECO:0000313" key="15">
    <source>
        <dbReference type="EMBL" id="ABC22576.1"/>
    </source>
</evidence>
<keyword evidence="7" id="KW-0479">Metal-binding</keyword>
<dbReference type="Proteomes" id="UP000001929">
    <property type="component" value="Chromosome"/>
</dbReference>
<evidence type="ECO:0000256" key="9">
    <source>
        <dbReference type="ARBA" id="ARBA00022833"/>
    </source>
</evidence>
<dbReference type="InterPro" id="IPR052348">
    <property type="entry name" value="Metallopeptidase_M50B"/>
</dbReference>
<dbReference type="PATRIC" id="fig|269796.9.peg.1854"/>
<evidence type="ECO:0000259" key="14">
    <source>
        <dbReference type="Pfam" id="PF02163"/>
    </source>
</evidence>
<dbReference type="AlphaFoldDB" id="Q2RTG9"/>
<comment type="similarity">
    <text evidence="3">Belongs to the peptidase M50B family.</text>
</comment>
<evidence type="ECO:0000256" key="2">
    <source>
        <dbReference type="ARBA" id="ARBA00004651"/>
    </source>
</evidence>
<dbReference type="HOGENOM" id="CLU_086979_0_0_5"/>